<proteinExistence type="predicted"/>
<organism evidence="1">
    <name type="scientific">marine sediment metagenome</name>
    <dbReference type="NCBI Taxonomy" id="412755"/>
    <lineage>
        <taxon>unclassified sequences</taxon>
        <taxon>metagenomes</taxon>
        <taxon>ecological metagenomes</taxon>
    </lineage>
</organism>
<dbReference type="EMBL" id="LAZR01000370">
    <property type="protein sequence ID" value="KKN72045.1"/>
    <property type="molecule type" value="Genomic_DNA"/>
</dbReference>
<name>A0A0F9SSR0_9ZZZZ</name>
<protein>
    <submittedName>
        <fullName evidence="1">Uncharacterized protein</fullName>
    </submittedName>
</protein>
<gene>
    <name evidence="1" type="ORF">LCGC14_0414400</name>
</gene>
<comment type="caution">
    <text evidence="1">The sequence shown here is derived from an EMBL/GenBank/DDBJ whole genome shotgun (WGS) entry which is preliminary data.</text>
</comment>
<reference evidence="1" key="1">
    <citation type="journal article" date="2015" name="Nature">
        <title>Complex archaea that bridge the gap between prokaryotes and eukaryotes.</title>
        <authorList>
            <person name="Spang A."/>
            <person name="Saw J.H."/>
            <person name="Jorgensen S.L."/>
            <person name="Zaremba-Niedzwiedzka K."/>
            <person name="Martijn J."/>
            <person name="Lind A.E."/>
            <person name="van Eijk R."/>
            <person name="Schleper C."/>
            <person name="Guy L."/>
            <person name="Ettema T.J."/>
        </authorList>
    </citation>
    <scope>NUCLEOTIDE SEQUENCE</scope>
</reference>
<sequence length="68" mass="7958">MASYNELQCALEHEHVYTRLEMGLFHFEATEEERDALVVATCLLAWEDRNNILFFVVDRAKTRLGIEV</sequence>
<dbReference type="AlphaFoldDB" id="A0A0F9SSR0"/>
<accession>A0A0F9SSR0</accession>
<evidence type="ECO:0000313" key="1">
    <source>
        <dbReference type="EMBL" id="KKN72045.1"/>
    </source>
</evidence>